<evidence type="ECO:0000256" key="1">
    <source>
        <dbReference type="ARBA" id="ARBA00012368"/>
    </source>
</evidence>
<dbReference type="Gene3D" id="3.20.20.190">
    <property type="entry name" value="Phosphatidylinositol (PI) phosphodiesterase"/>
    <property type="match status" value="1"/>
</dbReference>
<feature type="compositionally biased region" description="Low complexity" evidence="7">
    <location>
        <begin position="133"/>
        <end position="149"/>
    </location>
</feature>
<dbReference type="GeneID" id="70244212"/>
<feature type="compositionally biased region" description="Basic and acidic residues" evidence="7">
    <location>
        <begin position="1143"/>
        <end position="1160"/>
    </location>
</feature>
<dbReference type="InterPro" id="IPR001192">
    <property type="entry name" value="PI-PLC_fam"/>
</dbReference>
<dbReference type="SMART" id="SM00239">
    <property type="entry name" value="C2"/>
    <property type="match status" value="1"/>
</dbReference>
<feature type="region of interest" description="Disordered" evidence="7">
    <location>
        <begin position="127"/>
        <end position="204"/>
    </location>
</feature>
<comment type="catalytic activity">
    <reaction evidence="6">
        <text>a 1,2-diacyl-sn-glycero-3-phospho-(1D-myo-inositol-4,5-bisphosphate) + H2O = 1D-myo-inositol 1,4,5-trisphosphate + a 1,2-diacyl-sn-glycerol + H(+)</text>
        <dbReference type="Rhea" id="RHEA:33179"/>
        <dbReference type="ChEBI" id="CHEBI:15377"/>
        <dbReference type="ChEBI" id="CHEBI:15378"/>
        <dbReference type="ChEBI" id="CHEBI:17815"/>
        <dbReference type="ChEBI" id="CHEBI:58456"/>
        <dbReference type="ChEBI" id="CHEBI:203600"/>
        <dbReference type="EC" id="3.1.4.11"/>
    </reaction>
</comment>
<dbReference type="InterPro" id="IPR011993">
    <property type="entry name" value="PH-like_dom_sf"/>
</dbReference>
<feature type="compositionally biased region" description="Basic and acidic residues" evidence="7">
    <location>
        <begin position="186"/>
        <end position="201"/>
    </location>
</feature>
<dbReference type="PROSITE" id="PS50004">
    <property type="entry name" value="C2"/>
    <property type="match status" value="1"/>
</dbReference>
<keyword evidence="12" id="KW-1185">Reference proteome</keyword>
<dbReference type="PROSITE" id="PS50007">
    <property type="entry name" value="PIPLC_X_DOMAIN"/>
    <property type="match status" value="1"/>
</dbReference>
<dbReference type="InterPro" id="IPR017946">
    <property type="entry name" value="PLC-like_Pdiesterase_TIM-brl"/>
</dbReference>
<keyword evidence="2 6" id="KW-0378">Hydrolase</keyword>
<dbReference type="Gene3D" id="2.30.29.30">
    <property type="entry name" value="Pleckstrin-homology domain (PH domain)/Phosphotyrosine-binding domain (PTB)"/>
    <property type="match status" value="1"/>
</dbReference>
<feature type="compositionally biased region" description="Low complexity" evidence="7">
    <location>
        <begin position="1161"/>
        <end position="1172"/>
    </location>
</feature>
<dbReference type="CDD" id="cd08598">
    <property type="entry name" value="PI-PLC1c_yeast"/>
    <property type="match status" value="1"/>
</dbReference>
<dbReference type="CDD" id="cd13360">
    <property type="entry name" value="PH_PLC_fungal"/>
    <property type="match status" value="1"/>
</dbReference>
<gene>
    <name evidence="11" type="ORF">BGW36DRAFT_358037</name>
</gene>
<evidence type="ECO:0000256" key="6">
    <source>
        <dbReference type="RuleBase" id="RU361133"/>
    </source>
</evidence>
<dbReference type="SUPFAM" id="SSF49562">
    <property type="entry name" value="C2 domain (Calcium/lipid-binding domain, CaLB)"/>
    <property type="match status" value="1"/>
</dbReference>
<dbReference type="Pfam" id="PF00388">
    <property type="entry name" value="PI-PLC-X"/>
    <property type="match status" value="1"/>
</dbReference>
<dbReference type="InterPro" id="IPR002048">
    <property type="entry name" value="EF_hand_dom"/>
</dbReference>
<dbReference type="PANTHER" id="PTHR10336:SF36">
    <property type="entry name" value="1-PHOSPHATIDYLINOSITOL 4,5-BISPHOSPHATE PHOSPHODIESTERASE BETA-4"/>
    <property type="match status" value="1"/>
</dbReference>
<dbReference type="InterPro" id="IPR000909">
    <property type="entry name" value="PLipase_C_PInositol-sp_X_dom"/>
</dbReference>
<dbReference type="RefSeq" id="XP_046072964.1">
    <property type="nucleotide sequence ID" value="XM_046213925.1"/>
</dbReference>
<dbReference type="Gene3D" id="2.60.40.150">
    <property type="entry name" value="C2 domain"/>
    <property type="match status" value="1"/>
</dbReference>
<dbReference type="GO" id="GO:0004435">
    <property type="term" value="F:phosphatidylinositol-4,5-bisphosphate phospholipase C activity"/>
    <property type="evidence" value="ECO:0007669"/>
    <property type="project" value="UniProtKB-EC"/>
</dbReference>
<feature type="compositionally biased region" description="Polar residues" evidence="7">
    <location>
        <begin position="33"/>
        <end position="44"/>
    </location>
</feature>
<dbReference type="SUPFAM" id="SSF47473">
    <property type="entry name" value="EF-hand"/>
    <property type="match status" value="1"/>
</dbReference>
<dbReference type="EMBL" id="JAJTJA010000005">
    <property type="protein sequence ID" value="KAH8698500.1"/>
    <property type="molecule type" value="Genomic_DNA"/>
</dbReference>
<evidence type="ECO:0000256" key="3">
    <source>
        <dbReference type="ARBA" id="ARBA00022963"/>
    </source>
</evidence>
<evidence type="ECO:0000256" key="5">
    <source>
        <dbReference type="ARBA" id="ARBA00023224"/>
    </source>
</evidence>
<keyword evidence="3 6" id="KW-0442">Lipid degradation</keyword>
<comment type="caution">
    <text evidence="11">The sequence shown here is derived from an EMBL/GenBank/DDBJ whole genome shotgun (WGS) entry which is preliminary data.</text>
</comment>
<evidence type="ECO:0000313" key="11">
    <source>
        <dbReference type="EMBL" id="KAH8698500.1"/>
    </source>
</evidence>
<dbReference type="PROSITE" id="PS50008">
    <property type="entry name" value="PIPLC_Y_DOMAIN"/>
    <property type="match status" value="1"/>
</dbReference>
<dbReference type="InterPro" id="IPR001711">
    <property type="entry name" value="PLipase_C_Pinositol-sp_Y"/>
</dbReference>
<reference evidence="11" key="1">
    <citation type="submission" date="2021-12" db="EMBL/GenBank/DDBJ databases">
        <title>Convergent genome expansion in fungi linked to evolution of root-endophyte symbiosis.</title>
        <authorList>
            <consortium name="DOE Joint Genome Institute"/>
            <person name="Ke Y.-H."/>
            <person name="Bonito G."/>
            <person name="Liao H.-L."/>
            <person name="Looney B."/>
            <person name="Rojas-Flechas A."/>
            <person name="Nash J."/>
            <person name="Hameed K."/>
            <person name="Schadt C."/>
            <person name="Martin F."/>
            <person name="Crous P.W."/>
            <person name="Miettinen O."/>
            <person name="Magnuson J.K."/>
            <person name="Labbe J."/>
            <person name="Jacobson D."/>
            <person name="Doktycz M.J."/>
            <person name="Veneault-Fourrey C."/>
            <person name="Kuo A."/>
            <person name="Mondo S."/>
            <person name="Calhoun S."/>
            <person name="Riley R."/>
            <person name="Ohm R."/>
            <person name="LaButti K."/>
            <person name="Andreopoulos B."/>
            <person name="Pangilinan J."/>
            <person name="Nolan M."/>
            <person name="Tritt A."/>
            <person name="Clum A."/>
            <person name="Lipzen A."/>
            <person name="Daum C."/>
            <person name="Barry K."/>
            <person name="Grigoriev I.V."/>
            <person name="Vilgalys R."/>
        </authorList>
    </citation>
    <scope>NUCLEOTIDE SEQUENCE</scope>
    <source>
        <strain evidence="11">PMI_201</strain>
    </source>
</reference>
<dbReference type="InterPro" id="IPR037755">
    <property type="entry name" value="Plc1_PH"/>
</dbReference>
<feature type="compositionally biased region" description="Low complexity" evidence="7">
    <location>
        <begin position="769"/>
        <end position="779"/>
    </location>
</feature>
<dbReference type="PROSITE" id="PS50222">
    <property type="entry name" value="EF_HAND_2"/>
    <property type="match status" value="1"/>
</dbReference>
<feature type="domain" description="PI-PLC Y-box" evidence="9">
    <location>
        <begin position="806"/>
        <end position="924"/>
    </location>
</feature>
<dbReference type="InterPro" id="IPR000008">
    <property type="entry name" value="C2_dom"/>
</dbReference>
<dbReference type="SMART" id="SM00149">
    <property type="entry name" value="PLCYc"/>
    <property type="match status" value="1"/>
</dbReference>
<dbReference type="SUPFAM" id="SSF51695">
    <property type="entry name" value="PLC-like phosphodiesterases"/>
    <property type="match status" value="1"/>
</dbReference>
<protein>
    <recommendedName>
        <fullName evidence="1 6">Phosphoinositide phospholipase C</fullName>
        <ecNumber evidence="1 6">3.1.4.11</ecNumber>
    </recommendedName>
</protein>
<dbReference type="EC" id="3.1.4.11" evidence="1 6"/>
<dbReference type="Gene3D" id="1.10.238.10">
    <property type="entry name" value="EF-hand"/>
    <property type="match status" value="1"/>
</dbReference>
<evidence type="ECO:0000256" key="7">
    <source>
        <dbReference type="SAM" id="MobiDB-lite"/>
    </source>
</evidence>
<evidence type="ECO:0000259" key="8">
    <source>
        <dbReference type="PROSITE" id="PS50004"/>
    </source>
</evidence>
<feature type="region of interest" description="Disordered" evidence="7">
    <location>
        <begin position="764"/>
        <end position="801"/>
    </location>
</feature>
<dbReference type="FunFam" id="2.30.29.30:FF:000396">
    <property type="entry name" value="Phosphoinositide phospholipase C"/>
    <property type="match status" value="1"/>
</dbReference>
<dbReference type="InterPro" id="IPR011992">
    <property type="entry name" value="EF-hand-dom_pair"/>
</dbReference>
<dbReference type="CDD" id="cd00275">
    <property type="entry name" value="C2_PLC_like"/>
    <property type="match status" value="1"/>
</dbReference>
<feature type="region of interest" description="Disordered" evidence="7">
    <location>
        <begin position="33"/>
        <end position="54"/>
    </location>
</feature>
<dbReference type="CDD" id="cd16207">
    <property type="entry name" value="EFh_ScPlc1p_like"/>
    <property type="match status" value="1"/>
</dbReference>
<accession>A0AAD4KTH1</accession>
<proteinExistence type="predicted"/>
<dbReference type="GO" id="GO:0048015">
    <property type="term" value="P:phosphatidylinositol-mediated signaling"/>
    <property type="evidence" value="ECO:0007669"/>
    <property type="project" value="TreeGrafter"/>
</dbReference>
<feature type="domain" description="C2" evidence="8">
    <location>
        <begin position="925"/>
        <end position="1086"/>
    </location>
</feature>
<dbReference type="GO" id="GO:0005509">
    <property type="term" value="F:calcium ion binding"/>
    <property type="evidence" value="ECO:0007669"/>
    <property type="project" value="InterPro"/>
</dbReference>
<evidence type="ECO:0000259" key="10">
    <source>
        <dbReference type="PROSITE" id="PS50222"/>
    </source>
</evidence>
<feature type="domain" description="EF-hand" evidence="10">
    <location>
        <begin position="423"/>
        <end position="458"/>
    </location>
</feature>
<dbReference type="SMART" id="SM00148">
    <property type="entry name" value="PLCXc"/>
    <property type="match status" value="1"/>
</dbReference>
<dbReference type="Proteomes" id="UP001201262">
    <property type="component" value="Unassembled WGS sequence"/>
</dbReference>
<feature type="compositionally biased region" description="Low complexity" evidence="7">
    <location>
        <begin position="45"/>
        <end position="54"/>
    </location>
</feature>
<dbReference type="InterPro" id="IPR035892">
    <property type="entry name" value="C2_domain_sf"/>
</dbReference>
<dbReference type="PRINTS" id="PR00390">
    <property type="entry name" value="PHPHLIPASEC"/>
</dbReference>
<evidence type="ECO:0000313" key="12">
    <source>
        <dbReference type="Proteomes" id="UP001201262"/>
    </source>
</evidence>
<dbReference type="GO" id="GO:0016042">
    <property type="term" value="P:lipid catabolic process"/>
    <property type="evidence" value="ECO:0007669"/>
    <property type="project" value="UniProtKB-KW"/>
</dbReference>
<name>A0AAD4KTH1_9EURO</name>
<evidence type="ECO:0000256" key="4">
    <source>
        <dbReference type="ARBA" id="ARBA00023098"/>
    </source>
</evidence>
<dbReference type="GO" id="GO:0051209">
    <property type="term" value="P:release of sequestered calcium ion into cytosol"/>
    <property type="evidence" value="ECO:0007669"/>
    <property type="project" value="TreeGrafter"/>
</dbReference>
<dbReference type="Pfam" id="PF00387">
    <property type="entry name" value="PI-PLC-Y"/>
    <property type="match status" value="1"/>
</dbReference>
<organism evidence="11 12">
    <name type="scientific">Talaromyces proteolyticus</name>
    <dbReference type="NCBI Taxonomy" id="1131652"/>
    <lineage>
        <taxon>Eukaryota</taxon>
        <taxon>Fungi</taxon>
        <taxon>Dikarya</taxon>
        <taxon>Ascomycota</taxon>
        <taxon>Pezizomycotina</taxon>
        <taxon>Eurotiomycetes</taxon>
        <taxon>Eurotiomycetidae</taxon>
        <taxon>Eurotiales</taxon>
        <taxon>Trichocomaceae</taxon>
        <taxon>Talaromyces</taxon>
        <taxon>Talaromyces sect. Bacilispori</taxon>
    </lineage>
</organism>
<evidence type="ECO:0000256" key="2">
    <source>
        <dbReference type="ARBA" id="ARBA00022801"/>
    </source>
</evidence>
<keyword evidence="5" id="KW-0807">Transducer</keyword>
<evidence type="ECO:0000259" key="9">
    <source>
        <dbReference type="PROSITE" id="PS50008"/>
    </source>
</evidence>
<sequence>MTSATSSSSALNGEINSSSKLLASSLARLPKLQNVSTTAPTTGHPSTYSTSYSIPSAPATTSITTSTATSSPAFAARGSFSNASSPAGTPFMLAADSVRGRYLPYALSSPVPLELDETPDNMAVAASLPSDQTMPGKGTTTPTSSSTTGLMRRISRGAASKLTRRRQSSTQRDKRDHSSGPLIMRRRSDSKAHPRNCRESTMDSSFDDEDIDIYEPFNSWYGSEATSINSDLPPTPFITRELGAVAPKVDSALQRGTLLTKVTKKKSKQVRFFLDFDAAKVRWDLTNPSKRFYIDDIKEIRVGADARNYREEYQITAEAESRWITIVFADPDRSKGRPVKTMHLITPDDYTLELWTATLEHISRYRIGLMAGLAGSSQSDTILRAHWQREFSRLFPQGSLPGEVEALDLPAIESVCQSLHINCSKDMLRTQFMKADVNATGKLDYSQFKEFISGLKERKDLRRIYKDIAISDPDEGLSLDEFLQFLHDVQKEDIVRDREYWVLIFERVVRRARARTQSQPDFTEGYLPRMNLDALSSFLQSEANGIYSSHAPESPFDRPLNEYYISTSHNTYLLGRQVAGASSTEAYITALQQGCRCIEIDCWDGSDGRPIVSHGRTMTTSVLFADCITVINRYAFIFTDFPLIISLEVHCNPEQQLAMVKIMKESFGDQLVLEPLLKNCAILPSPEELKNRILIKVKTCDEPQTSFFPDVPLSTPPFHGRKRSSSTPFLRSTGYESSNFEIPLSSPPTIGPSPDAAMPMPFITPGRRSGTTTSLSSATEDSDSALVNSAKAERKRRQRSKITKPLSDLGVYTRGYKWHSFAAPESKQYNHVFSFAERAFESVSRDVENRALFETHNKRFLTRVYPSGYRLRSSNFDPTSFWRSGVQMAALNWQTYDIGMQMNQAMFAAGTDRTGYILKPESMRRPASTLESLNSKTPATTERVLVRLSMDMISAQQLPRPRSMDPDDNINPYIEIELYTADDRGQCVAFGEGGQAVTRNTMSGLGLPLKRRTRIEASNGFSPIFNEQFRLAVETKYPDLIFIRWVVYNSPDGRSANTNATNIPLASFTAKLSSMSEGYRYLPLYDNSGDQYLFSTLFCKITKETPVPVQRLDLDELKAERTGIFRQLGQTVFKRALSTERAHDRQKVDRLDSESLRSRDSPSLVPVLSASPTIPPLKMA</sequence>
<feature type="region of interest" description="Disordered" evidence="7">
    <location>
        <begin position="1143"/>
        <end position="1180"/>
    </location>
</feature>
<dbReference type="SUPFAM" id="SSF50729">
    <property type="entry name" value="PH domain-like"/>
    <property type="match status" value="1"/>
</dbReference>
<dbReference type="PANTHER" id="PTHR10336">
    <property type="entry name" value="PHOSPHOINOSITIDE-SPECIFIC PHOSPHOLIPASE C FAMILY PROTEIN"/>
    <property type="match status" value="1"/>
</dbReference>
<dbReference type="AlphaFoldDB" id="A0AAD4KTH1"/>
<keyword evidence="4 6" id="KW-0443">Lipid metabolism</keyword>